<accession>A0A7K3WW26</accession>
<sequence>MMKQIYYILLCCMALTIMVAFEGKSNKPFMTNDAAMSLDGNYVLFTYSLKKRTGLFKLDLKTGDVSMLVQPVPGYLRSPIYSTDMESILYLTTEEVKKTWKNAIYTTDVKGHHKKKIFECQANIIRVTFGINERRIYFTTASNVGNSSPLVKPYPRGNMDIFSINLDGGDIKAETDFDAYVIGSDLAFDKSGKFIYFQKIELNRELLSAQEIPDSRVHHDNCGPFRWNIEKQELKSLVPINYQELYLIDQNFFFADFVQPVPDYSDESIFLISATAVYKMDMSTMEARLFYQQKSEEVKNKYRVMYWSPIRNSAEYLMLKQTGKNENAFFVVNQNGEVVKKIVPNMSNFMTSFTK</sequence>
<keyword evidence="2" id="KW-1185">Reference proteome</keyword>
<evidence type="ECO:0000313" key="2">
    <source>
        <dbReference type="Proteomes" id="UP000486602"/>
    </source>
</evidence>
<dbReference type="Gene3D" id="2.120.10.30">
    <property type="entry name" value="TolB, C-terminal domain"/>
    <property type="match status" value="1"/>
</dbReference>
<dbReference type="InterPro" id="IPR011042">
    <property type="entry name" value="6-blade_b-propeller_TolB-like"/>
</dbReference>
<protein>
    <recommendedName>
        <fullName evidence="3">DUF4221 domain-containing protein</fullName>
    </recommendedName>
</protein>
<proteinExistence type="predicted"/>
<organism evidence="1 2">
    <name type="scientific">Cryomorpha ignava</name>
    <dbReference type="NCBI Taxonomy" id="101383"/>
    <lineage>
        <taxon>Bacteria</taxon>
        <taxon>Pseudomonadati</taxon>
        <taxon>Bacteroidota</taxon>
        <taxon>Flavobacteriia</taxon>
        <taxon>Flavobacteriales</taxon>
        <taxon>Cryomorphaceae</taxon>
        <taxon>Cryomorpha</taxon>
    </lineage>
</organism>
<name>A0A7K3WW26_9FLAO</name>
<comment type="caution">
    <text evidence="1">The sequence shown here is derived from an EMBL/GenBank/DDBJ whole genome shotgun (WGS) entry which is preliminary data.</text>
</comment>
<dbReference type="SUPFAM" id="SSF69304">
    <property type="entry name" value="Tricorn protease N-terminal domain"/>
    <property type="match status" value="1"/>
</dbReference>
<gene>
    <name evidence="1" type="ORF">G3O08_20510</name>
</gene>
<reference evidence="1 2" key="1">
    <citation type="submission" date="2020-02" db="EMBL/GenBank/DDBJ databases">
        <title>Out from the shadows clarifying the taxonomy of the family Cryomorphaceae and related taxa by utilizing the GTDB taxonomic framework.</title>
        <authorList>
            <person name="Bowman J.P."/>
        </authorList>
    </citation>
    <scope>NUCLEOTIDE SEQUENCE [LARGE SCALE GENOMIC DNA]</scope>
    <source>
        <strain evidence="1 2">QSSC 1-22</strain>
    </source>
</reference>
<dbReference type="EMBL" id="JAAGVY010000103">
    <property type="protein sequence ID" value="NEN25877.1"/>
    <property type="molecule type" value="Genomic_DNA"/>
</dbReference>
<dbReference type="Proteomes" id="UP000486602">
    <property type="component" value="Unassembled WGS sequence"/>
</dbReference>
<evidence type="ECO:0008006" key="3">
    <source>
        <dbReference type="Google" id="ProtNLM"/>
    </source>
</evidence>
<dbReference type="RefSeq" id="WP_163287319.1">
    <property type="nucleotide sequence ID" value="NZ_JAAGVY010000103.1"/>
</dbReference>
<evidence type="ECO:0000313" key="1">
    <source>
        <dbReference type="EMBL" id="NEN25877.1"/>
    </source>
</evidence>
<dbReference type="AlphaFoldDB" id="A0A7K3WW26"/>